<dbReference type="PANTHER" id="PTHR41313:SF1">
    <property type="entry name" value="DNA METHYLASE ADENINE-SPECIFIC DOMAIN-CONTAINING PROTEIN"/>
    <property type="match status" value="1"/>
</dbReference>
<proteinExistence type="predicted"/>
<dbReference type="PANTHER" id="PTHR41313">
    <property type="entry name" value="ADENINE-SPECIFIC METHYLTRANSFERASE"/>
    <property type="match status" value="1"/>
</dbReference>
<gene>
    <name evidence="1" type="ORF">SAMN05878503_1019</name>
</gene>
<keyword evidence="2" id="KW-1185">Reference proteome</keyword>
<dbReference type="AlphaFoldDB" id="A0A285CIE3"/>
<dbReference type="Proteomes" id="UP000219467">
    <property type="component" value="Unassembled WGS sequence"/>
</dbReference>
<accession>A0A285CIE3</accession>
<protein>
    <submittedName>
        <fullName evidence="1">Uncharacterized protein</fullName>
    </submittedName>
</protein>
<name>A0A285CIE3_9RHOB</name>
<evidence type="ECO:0000313" key="1">
    <source>
        <dbReference type="EMBL" id="SNX67377.1"/>
    </source>
</evidence>
<dbReference type="EMBL" id="OAOQ01000001">
    <property type="protein sequence ID" value="SNX67377.1"/>
    <property type="molecule type" value="Genomic_DNA"/>
</dbReference>
<evidence type="ECO:0000313" key="2">
    <source>
        <dbReference type="Proteomes" id="UP000219467"/>
    </source>
</evidence>
<dbReference type="InterPro" id="IPR052933">
    <property type="entry name" value="DNA_Protect_Modify"/>
</dbReference>
<reference evidence="2" key="1">
    <citation type="submission" date="2017-08" db="EMBL/GenBank/DDBJ databases">
        <authorList>
            <person name="Varghese N."/>
            <person name="Submissions S."/>
        </authorList>
    </citation>
    <scope>NUCLEOTIDE SEQUENCE [LARGE SCALE GENOMIC DNA]</scope>
    <source>
        <strain evidence="2">JA234</strain>
    </source>
</reference>
<sequence length="483" mass="52307">MNGRADLNVTMENPAEFGAKLKEAIAGIRERSPRDAVAERTSAGFSCMAEAMRLAVAGAEPGGVRVDESGTLKAVVEMDAGDGRPLLTEIELTADTPFSPDYTYAGDGKWQIQEDVLDEKGKPAKVRKADGTLSTRNQKIIRTIDQADVPVASRWGKNRIAMLRDALPIRDLMKRQFVLEVQDGTEKQIARNREKLNAAHDAFVKAHGPLTKASTARMLLTMPDGALALGAEEIVEGKPQKAAIMSRRVTMPPAPITAAKDASEAVAVSLSERGEIDLERVAQLLGTDQAGAEKALSEGESPRAFFDPETGRWEPADLYLSGLVRRKLNAAIAAGLDANIKALDAVQPPRWEAGDITPNLGSTWIPPQVYADFLKHLGYGRSAVVFQPVSNLFGVQADGNPASQWATSDRALSPAEIVERLLNSAPLKVTYRDSEGKTHVDEEATAESQIKGTEIFNEFLDWAFQSDDLPRRLPSGPGRRPLP</sequence>
<organism evidence="1 2">
    <name type="scientific">Cereibacter ovatus</name>
    <dbReference type="NCBI Taxonomy" id="439529"/>
    <lineage>
        <taxon>Bacteria</taxon>
        <taxon>Pseudomonadati</taxon>
        <taxon>Pseudomonadota</taxon>
        <taxon>Alphaproteobacteria</taxon>
        <taxon>Rhodobacterales</taxon>
        <taxon>Paracoccaceae</taxon>
        <taxon>Cereibacter</taxon>
    </lineage>
</organism>